<organism evidence="7 8">
    <name type="scientific">Septoria linicola</name>
    <dbReference type="NCBI Taxonomy" id="215465"/>
    <lineage>
        <taxon>Eukaryota</taxon>
        <taxon>Fungi</taxon>
        <taxon>Dikarya</taxon>
        <taxon>Ascomycota</taxon>
        <taxon>Pezizomycotina</taxon>
        <taxon>Dothideomycetes</taxon>
        <taxon>Dothideomycetidae</taxon>
        <taxon>Mycosphaerellales</taxon>
        <taxon>Mycosphaerellaceae</taxon>
        <taxon>Septoria</taxon>
    </lineage>
</organism>
<keyword evidence="5" id="KW-0503">Monooxygenase</keyword>
<evidence type="ECO:0000256" key="3">
    <source>
        <dbReference type="ARBA" id="ARBA00022827"/>
    </source>
</evidence>
<dbReference type="GO" id="GO:0004497">
    <property type="term" value="F:monooxygenase activity"/>
    <property type="evidence" value="ECO:0007669"/>
    <property type="project" value="UniProtKB-KW"/>
</dbReference>
<dbReference type="PRINTS" id="PR00420">
    <property type="entry name" value="RNGMNOXGNASE"/>
</dbReference>
<dbReference type="SUPFAM" id="SSF51905">
    <property type="entry name" value="FAD/NAD(P)-binding domain"/>
    <property type="match status" value="1"/>
</dbReference>
<evidence type="ECO:0000256" key="2">
    <source>
        <dbReference type="ARBA" id="ARBA00022630"/>
    </source>
</evidence>
<reference evidence="7" key="1">
    <citation type="submission" date="2022-06" db="EMBL/GenBank/DDBJ databases">
        <title>Complete genome sequences of two strains of the flax pathogen Septoria linicola.</title>
        <authorList>
            <person name="Lapalu N."/>
            <person name="Simon A."/>
            <person name="Demenou B."/>
            <person name="Paumier D."/>
            <person name="Guillot M.-P."/>
            <person name="Gout L."/>
            <person name="Valade R."/>
        </authorList>
    </citation>
    <scope>NUCLEOTIDE SEQUENCE</scope>
    <source>
        <strain evidence="7">SE15195</strain>
    </source>
</reference>
<keyword evidence="8" id="KW-1185">Reference proteome</keyword>
<dbReference type="PANTHER" id="PTHR47178:SF5">
    <property type="entry name" value="FAD-BINDING DOMAIN-CONTAINING PROTEIN"/>
    <property type="match status" value="1"/>
</dbReference>
<evidence type="ECO:0000313" key="7">
    <source>
        <dbReference type="EMBL" id="USW46733.1"/>
    </source>
</evidence>
<dbReference type="InterPro" id="IPR036188">
    <property type="entry name" value="FAD/NAD-bd_sf"/>
</dbReference>
<evidence type="ECO:0000259" key="6">
    <source>
        <dbReference type="Pfam" id="PF01494"/>
    </source>
</evidence>
<evidence type="ECO:0000256" key="5">
    <source>
        <dbReference type="ARBA" id="ARBA00023033"/>
    </source>
</evidence>
<dbReference type="InterPro" id="IPR002938">
    <property type="entry name" value="FAD-bd"/>
</dbReference>
<dbReference type="AlphaFoldDB" id="A0A9Q9AH32"/>
<dbReference type="EMBL" id="CP099418">
    <property type="protein sequence ID" value="USW46733.1"/>
    <property type="molecule type" value="Genomic_DNA"/>
</dbReference>
<evidence type="ECO:0000313" key="8">
    <source>
        <dbReference type="Proteomes" id="UP001056384"/>
    </source>
</evidence>
<feature type="domain" description="FAD-binding" evidence="6">
    <location>
        <begin position="411"/>
        <end position="477"/>
    </location>
</feature>
<dbReference type="PANTHER" id="PTHR47178">
    <property type="entry name" value="MONOOXYGENASE, FAD-BINDING"/>
    <property type="match status" value="1"/>
</dbReference>
<dbReference type="Pfam" id="PF13450">
    <property type="entry name" value="NAD_binding_8"/>
    <property type="match status" value="1"/>
</dbReference>
<dbReference type="Proteomes" id="UP001056384">
    <property type="component" value="Chromosome 1"/>
</dbReference>
<dbReference type="Gene3D" id="3.50.50.60">
    <property type="entry name" value="FAD/NAD(P)-binding domain"/>
    <property type="match status" value="1"/>
</dbReference>
<proteinExistence type="predicted"/>
<protein>
    <submittedName>
        <fullName evidence="7">FAD-binding domain, FAD/NAD(P)-binding domain superfamily</fullName>
    </submittedName>
</protein>
<accession>A0A9Q9AH32</accession>
<dbReference type="Pfam" id="PF01494">
    <property type="entry name" value="FAD_binding_3"/>
    <property type="match status" value="1"/>
</dbReference>
<comment type="cofactor">
    <cofactor evidence="1">
        <name>FAD</name>
        <dbReference type="ChEBI" id="CHEBI:57692"/>
    </cofactor>
</comment>
<keyword evidence="3" id="KW-0274">FAD</keyword>
<name>A0A9Q9AH32_9PEZI</name>
<gene>
    <name evidence="7" type="ORF">Slin15195_G000520</name>
</gene>
<sequence length="499" mass="54082">MDERDLGDALVAVIESGNALLHQQTIRTTGTASSNARKSLIEAASRLIDLISKPNEAQVHLVTSNKTTAQFQVDSDMPRLNMTVPNATNQPVIIIGAGIGGLCLAQGLKRAGRDFHVFERDASLHDRPQGYRLKIEKGGAEALKATLTDVCFEAFNAACAITTRGQTDYNPFNGSITNSRSGSGLAGQQGLSATYTVDRGVFRSILTTGIVEHITYDKQLTSYAPLDDSGNVLATFKDGSNAQGSFLIGADGVRSLVRRQMLPEMRYVDTGAVCIYGKTPITPALEAEVPARALRWMTTLVDRAPSIQSILIGDSPLTLLSEPIRFSAQSRASMSVPEDYVYWTMIGRRELFTDVASADIYSASAAAKLSLELTQEWDHSMNALIRLQDFEQCSALPVVSAKPDIPSWQPSDRVTLLGDAIHAMSPCGGVGANTALMDAAELVKIFDNPDRATRPTAESVGTYEASMRKRAQGMIMRSFVGSKKMFDQRPFGECPTMEW</sequence>
<evidence type="ECO:0000256" key="4">
    <source>
        <dbReference type="ARBA" id="ARBA00023002"/>
    </source>
</evidence>
<keyword evidence="4" id="KW-0560">Oxidoreductase</keyword>
<evidence type="ECO:0000256" key="1">
    <source>
        <dbReference type="ARBA" id="ARBA00001974"/>
    </source>
</evidence>
<keyword evidence="2" id="KW-0285">Flavoprotein</keyword>
<dbReference type="GO" id="GO:0071949">
    <property type="term" value="F:FAD binding"/>
    <property type="evidence" value="ECO:0007669"/>
    <property type="project" value="InterPro"/>
</dbReference>